<proteinExistence type="predicted"/>
<feature type="domain" description="Alcohol dehydrogenase-like C-terminal" evidence="4">
    <location>
        <begin position="6"/>
        <end position="63"/>
    </location>
</feature>
<gene>
    <name evidence="5" type="ORF">IZO911_LOCUS12313</name>
</gene>
<comment type="caution">
    <text evidence="5">The sequence shown here is derived from an EMBL/GenBank/DDBJ whole genome shotgun (WGS) entry which is preliminary data.</text>
</comment>
<dbReference type="Pfam" id="PF00107">
    <property type="entry name" value="ADH_zinc_N"/>
    <property type="match status" value="1"/>
</dbReference>
<keyword evidence="2" id="KW-0862">Zinc</keyword>
<dbReference type="InterPro" id="IPR013149">
    <property type="entry name" value="ADH-like_C"/>
</dbReference>
<dbReference type="AlphaFoldDB" id="A0A813ZQV6"/>
<dbReference type="Gene3D" id="3.90.180.10">
    <property type="entry name" value="Medium-chain alcohol dehydrogenases, catalytic domain"/>
    <property type="match status" value="1"/>
</dbReference>
<name>A0A813ZQV6_9BILA</name>
<organism evidence="5 6">
    <name type="scientific">Adineta steineri</name>
    <dbReference type="NCBI Taxonomy" id="433720"/>
    <lineage>
        <taxon>Eukaryota</taxon>
        <taxon>Metazoa</taxon>
        <taxon>Spiralia</taxon>
        <taxon>Gnathifera</taxon>
        <taxon>Rotifera</taxon>
        <taxon>Eurotatoria</taxon>
        <taxon>Bdelloidea</taxon>
        <taxon>Adinetida</taxon>
        <taxon>Adinetidae</taxon>
        <taxon>Adineta</taxon>
    </lineage>
</organism>
<dbReference type="Proteomes" id="UP000663860">
    <property type="component" value="Unassembled WGS sequence"/>
</dbReference>
<dbReference type="GO" id="GO:0046872">
    <property type="term" value="F:metal ion binding"/>
    <property type="evidence" value="ECO:0007669"/>
    <property type="project" value="UniProtKB-KW"/>
</dbReference>
<evidence type="ECO:0000259" key="4">
    <source>
        <dbReference type="Pfam" id="PF00107"/>
    </source>
</evidence>
<dbReference type="GO" id="GO:0016616">
    <property type="term" value="F:oxidoreductase activity, acting on the CH-OH group of donors, NAD or NADP as acceptor"/>
    <property type="evidence" value="ECO:0007669"/>
    <property type="project" value="InterPro"/>
</dbReference>
<evidence type="ECO:0000313" key="5">
    <source>
        <dbReference type="EMBL" id="CAF0902183.1"/>
    </source>
</evidence>
<protein>
    <recommendedName>
        <fullName evidence="4">Alcohol dehydrogenase-like C-terminal domain-containing protein</fullName>
    </recommendedName>
</protein>
<dbReference type="EMBL" id="CAJNOE010000095">
    <property type="protein sequence ID" value="CAF0902183.1"/>
    <property type="molecule type" value="Genomic_DNA"/>
</dbReference>
<dbReference type="Gene3D" id="3.40.50.720">
    <property type="entry name" value="NAD(P)-binding Rossmann-like Domain"/>
    <property type="match status" value="1"/>
</dbReference>
<evidence type="ECO:0000256" key="3">
    <source>
        <dbReference type="ARBA" id="ARBA00023002"/>
    </source>
</evidence>
<reference evidence="5" key="1">
    <citation type="submission" date="2021-02" db="EMBL/GenBank/DDBJ databases">
        <authorList>
            <person name="Nowell W R."/>
        </authorList>
    </citation>
    <scope>NUCLEOTIDE SEQUENCE</scope>
</reference>
<dbReference type="InterPro" id="IPR047109">
    <property type="entry name" value="CAD-like"/>
</dbReference>
<keyword evidence="1" id="KW-0479">Metal-binding</keyword>
<keyword evidence="3" id="KW-0560">Oxidoreductase</keyword>
<dbReference type="InterPro" id="IPR036291">
    <property type="entry name" value="NAD(P)-bd_dom_sf"/>
</dbReference>
<evidence type="ECO:0000256" key="1">
    <source>
        <dbReference type="ARBA" id="ARBA00022723"/>
    </source>
</evidence>
<dbReference type="SUPFAM" id="SSF51735">
    <property type="entry name" value="NAD(P)-binding Rossmann-fold domains"/>
    <property type="match status" value="1"/>
</dbReference>
<evidence type="ECO:0000256" key="2">
    <source>
        <dbReference type="ARBA" id="ARBA00022833"/>
    </source>
</evidence>
<dbReference type="PANTHER" id="PTHR42683">
    <property type="entry name" value="ALDEHYDE REDUCTASE"/>
    <property type="match status" value="1"/>
</dbReference>
<accession>A0A813ZQV6</accession>
<evidence type="ECO:0000313" key="6">
    <source>
        <dbReference type="Proteomes" id="UP000663860"/>
    </source>
</evidence>
<sequence>MAETVKAYTYALNITRKHGTMIAVGIPREPVPIHVVDIIIRNITIKGSLIGDVECARRMVKFVVDHGIQGEIKCYTLEEAADNLIKDFNRPDMKGKLVVNVSA</sequence>